<protein>
    <submittedName>
        <fullName evidence="4">CBS domain-containing protein</fullName>
    </submittedName>
</protein>
<reference evidence="4 5" key="1">
    <citation type="submission" date="2016-10" db="EMBL/GenBank/DDBJ databases">
        <authorList>
            <person name="de Groot N.N."/>
        </authorList>
    </citation>
    <scope>NUCLEOTIDE SEQUENCE [LARGE SCALE GENOMIC DNA]</scope>
    <source>
        <strain evidence="4 5">DSM 7343</strain>
    </source>
</reference>
<evidence type="ECO:0000256" key="1">
    <source>
        <dbReference type="ARBA" id="ARBA00023122"/>
    </source>
</evidence>
<dbReference type="InterPro" id="IPR000644">
    <property type="entry name" value="CBS_dom"/>
</dbReference>
<keyword evidence="1 2" id="KW-0129">CBS domain</keyword>
<evidence type="ECO:0000259" key="3">
    <source>
        <dbReference type="PROSITE" id="PS51371"/>
    </source>
</evidence>
<evidence type="ECO:0000313" key="4">
    <source>
        <dbReference type="EMBL" id="SDZ95540.1"/>
    </source>
</evidence>
<accession>A0A1H3X8G9</accession>
<dbReference type="SUPFAM" id="SSF54631">
    <property type="entry name" value="CBS-domain pair"/>
    <property type="match status" value="1"/>
</dbReference>
<sequence length="134" mass="14924">MAESFRIKDFMNPKPVTVPPEMNIADIAKLTLKNKISGVLVVDSSMNLMGMISELDCLRVMSDSIYHDGRNTSSLRAQDIMTKEVTTVSPSAQLFDVMTSMLNQGQRRRPVVENGKVIGQVTCRQLLKIITSYS</sequence>
<dbReference type="PANTHER" id="PTHR43080">
    <property type="entry name" value="CBS DOMAIN-CONTAINING PROTEIN CBSX3, MITOCHONDRIAL"/>
    <property type="match status" value="1"/>
</dbReference>
<proteinExistence type="predicted"/>
<dbReference type="EMBL" id="FNQN01000002">
    <property type="protein sequence ID" value="SDZ95540.1"/>
    <property type="molecule type" value="Genomic_DNA"/>
</dbReference>
<feature type="domain" description="CBS" evidence="3">
    <location>
        <begin position="81"/>
        <end position="134"/>
    </location>
</feature>
<dbReference type="Pfam" id="PF00571">
    <property type="entry name" value="CBS"/>
    <property type="match status" value="2"/>
</dbReference>
<keyword evidence="5" id="KW-1185">Reference proteome</keyword>
<evidence type="ECO:0000313" key="5">
    <source>
        <dbReference type="Proteomes" id="UP000199409"/>
    </source>
</evidence>
<name>A0A1H3X8G9_9BACT</name>
<dbReference type="InterPro" id="IPR046342">
    <property type="entry name" value="CBS_dom_sf"/>
</dbReference>
<dbReference type="InterPro" id="IPR051257">
    <property type="entry name" value="Diverse_CBS-Domain"/>
</dbReference>
<dbReference type="SMART" id="SM00116">
    <property type="entry name" value="CBS"/>
    <property type="match status" value="2"/>
</dbReference>
<dbReference type="Proteomes" id="UP000199409">
    <property type="component" value="Unassembled WGS sequence"/>
</dbReference>
<dbReference type="OrthoDB" id="9802114at2"/>
<evidence type="ECO:0000256" key="2">
    <source>
        <dbReference type="PROSITE-ProRule" id="PRU00703"/>
    </source>
</evidence>
<feature type="domain" description="CBS" evidence="3">
    <location>
        <begin position="11"/>
        <end position="69"/>
    </location>
</feature>
<dbReference type="PANTHER" id="PTHR43080:SF2">
    <property type="entry name" value="CBS DOMAIN-CONTAINING PROTEIN"/>
    <property type="match status" value="1"/>
</dbReference>
<dbReference type="STRING" id="37625.SAMN05660420_00865"/>
<dbReference type="AlphaFoldDB" id="A0A1H3X8G9"/>
<gene>
    <name evidence="4" type="ORF">SAMN05660420_00865</name>
</gene>
<dbReference type="PROSITE" id="PS51371">
    <property type="entry name" value="CBS"/>
    <property type="match status" value="2"/>
</dbReference>
<dbReference type="RefSeq" id="WP_092345081.1">
    <property type="nucleotide sequence ID" value="NZ_FNQN01000002.1"/>
</dbReference>
<organism evidence="4 5">
    <name type="scientific">Desulfuromusa kysingii</name>
    <dbReference type="NCBI Taxonomy" id="37625"/>
    <lineage>
        <taxon>Bacteria</taxon>
        <taxon>Pseudomonadati</taxon>
        <taxon>Thermodesulfobacteriota</taxon>
        <taxon>Desulfuromonadia</taxon>
        <taxon>Desulfuromonadales</taxon>
        <taxon>Geopsychrobacteraceae</taxon>
        <taxon>Desulfuromusa</taxon>
    </lineage>
</organism>
<dbReference type="Gene3D" id="3.10.580.10">
    <property type="entry name" value="CBS-domain"/>
    <property type="match status" value="1"/>
</dbReference>